<dbReference type="SUPFAM" id="SSF54631">
    <property type="entry name" value="CBS-domain pair"/>
    <property type="match status" value="1"/>
</dbReference>
<reference evidence="4 5" key="1">
    <citation type="submission" date="2017-09" db="EMBL/GenBank/DDBJ databases">
        <title>Comparative genomics of rhizobia isolated from Phaseolus vulgaris in China.</title>
        <authorList>
            <person name="Tong W."/>
        </authorList>
    </citation>
    <scope>NUCLEOTIDE SEQUENCE [LARGE SCALE GENOMIC DNA]</scope>
    <source>
        <strain evidence="4 5">PCH1</strain>
    </source>
</reference>
<sequence>MAGPEDKAPSDKAPPERAMRVRDVMSRQIYTVSPTDTAQSVARLMKETGVGALPVEVPGVGTILGIVTDRDILVSVVAQALSTSTAVFEFMTVAAESCEEGDSILLAAQKMHDLRIRQLVVVDEKRHAAGIIALADIVRVSPELGELVLEGMSRHRESEDRQLEGMSPCLA</sequence>
<evidence type="ECO:0000256" key="2">
    <source>
        <dbReference type="PROSITE-ProRule" id="PRU00703"/>
    </source>
</evidence>
<comment type="caution">
    <text evidence="4">The sequence shown here is derived from an EMBL/GenBank/DDBJ whole genome shotgun (WGS) entry which is preliminary data.</text>
</comment>
<dbReference type="Gene3D" id="3.10.580.10">
    <property type="entry name" value="CBS-domain"/>
    <property type="match status" value="1"/>
</dbReference>
<dbReference type="InterPro" id="IPR046342">
    <property type="entry name" value="CBS_dom_sf"/>
</dbReference>
<feature type="domain" description="CBS" evidence="3">
    <location>
        <begin position="25"/>
        <end position="83"/>
    </location>
</feature>
<evidence type="ECO:0000313" key="4">
    <source>
        <dbReference type="EMBL" id="PDT49742.1"/>
    </source>
</evidence>
<dbReference type="AlphaFoldDB" id="A0A2A6M5D7"/>
<evidence type="ECO:0000256" key="1">
    <source>
        <dbReference type="ARBA" id="ARBA00023122"/>
    </source>
</evidence>
<dbReference type="Pfam" id="PF00571">
    <property type="entry name" value="CBS"/>
    <property type="match status" value="2"/>
</dbReference>
<dbReference type="SMART" id="SM00116">
    <property type="entry name" value="CBS"/>
    <property type="match status" value="2"/>
</dbReference>
<dbReference type="InterPro" id="IPR051257">
    <property type="entry name" value="Diverse_CBS-Domain"/>
</dbReference>
<dbReference type="PANTHER" id="PTHR43080">
    <property type="entry name" value="CBS DOMAIN-CONTAINING PROTEIN CBSX3, MITOCHONDRIAL"/>
    <property type="match status" value="1"/>
</dbReference>
<gene>
    <name evidence="4" type="ORF">CO661_03555</name>
</gene>
<dbReference type="PANTHER" id="PTHR43080:SF2">
    <property type="entry name" value="CBS DOMAIN-CONTAINING PROTEIN"/>
    <property type="match status" value="1"/>
</dbReference>
<keyword evidence="1 2" id="KW-0129">CBS domain</keyword>
<organism evidence="4 5">
    <name type="scientific">Rhizobium fredii</name>
    <name type="common">Sinorhizobium fredii</name>
    <dbReference type="NCBI Taxonomy" id="380"/>
    <lineage>
        <taxon>Bacteria</taxon>
        <taxon>Pseudomonadati</taxon>
        <taxon>Pseudomonadota</taxon>
        <taxon>Alphaproteobacteria</taxon>
        <taxon>Hyphomicrobiales</taxon>
        <taxon>Rhizobiaceae</taxon>
        <taxon>Sinorhizobium/Ensifer group</taxon>
        <taxon>Sinorhizobium</taxon>
    </lineage>
</organism>
<name>A0A2A6M5D7_RHIFR</name>
<dbReference type="Proteomes" id="UP000220353">
    <property type="component" value="Unassembled WGS sequence"/>
</dbReference>
<evidence type="ECO:0000259" key="3">
    <source>
        <dbReference type="PROSITE" id="PS51371"/>
    </source>
</evidence>
<proteinExistence type="predicted"/>
<accession>A0A2A6M5D7</accession>
<protein>
    <submittedName>
        <fullName evidence="4">Inosine-5-monophosphate dehydrogenase</fullName>
    </submittedName>
</protein>
<dbReference type="InterPro" id="IPR000644">
    <property type="entry name" value="CBS_dom"/>
</dbReference>
<feature type="domain" description="CBS" evidence="3">
    <location>
        <begin position="91"/>
        <end position="147"/>
    </location>
</feature>
<evidence type="ECO:0000313" key="5">
    <source>
        <dbReference type="Proteomes" id="UP000220353"/>
    </source>
</evidence>
<dbReference type="EMBL" id="NWTC01000002">
    <property type="protein sequence ID" value="PDT49742.1"/>
    <property type="molecule type" value="Genomic_DNA"/>
</dbReference>
<dbReference type="RefSeq" id="WP_097586666.1">
    <property type="nucleotide sequence ID" value="NZ_NWTC01000002.1"/>
</dbReference>
<dbReference type="PROSITE" id="PS51371">
    <property type="entry name" value="CBS"/>
    <property type="match status" value="2"/>
</dbReference>